<evidence type="ECO:0000313" key="3">
    <source>
        <dbReference type="Proteomes" id="UP000449547"/>
    </source>
</evidence>
<feature type="compositionally biased region" description="Pro residues" evidence="1">
    <location>
        <begin position="42"/>
        <end position="58"/>
    </location>
</feature>
<evidence type="ECO:0000256" key="1">
    <source>
        <dbReference type="SAM" id="MobiDB-lite"/>
    </source>
</evidence>
<feature type="compositionally biased region" description="Low complexity" evidence="1">
    <location>
        <begin position="191"/>
        <end position="207"/>
    </location>
</feature>
<feature type="region of interest" description="Disordered" evidence="1">
    <location>
        <begin position="1"/>
        <end position="80"/>
    </location>
</feature>
<accession>A0A642UXK6</accession>
<feature type="region of interest" description="Disordered" evidence="1">
    <location>
        <begin position="164"/>
        <end position="207"/>
    </location>
</feature>
<reference evidence="2 3" key="1">
    <citation type="submission" date="2019-07" db="EMBL/GenBank/DDBJ databases">
        <title>Genome assembly of two rare yeast pathogens: Diutina rugosa and Trichomonascus ciferrii.</title>
        <authorList>
            <person name="Mixao V."/>
            <person name="Saus E."/>
            <person name="Hansen A."/>
            <person name="Lass-Flor C."/>
            <person name="Gabaldon T."/>
        </authorList>
    </citation>
    <scope>NUCLEOTIDE SEQUENCE [LARGE SCALE GENOMIC DNA]</scope>
    <source>
        <strain evidence="2 3">CBS 613</strain>
    </source>
</reference>
<feature type="compositionally biased region" description="Basic and acidic residues" evidence="1">
    <location>
        <begin position="360"/>
        <end position="380"/>
    </location>
</feature>
<feature type="compositionally biased region" description="Low complexity" evidence="1">
    <location>
        <begin position="67"/>
        <end position="77"/>
    </location>
</feature>
<dbReference type="VEuPathDB" id="FungiDB:DIURU_000584"/>
<feature type="compositionally biased region" description="Basic and acidic residues" evidence="1">
    <location>
        <begin position="389"/>
        <end position="398"/>
    </location>
</feature>
<evidence type="ECO:0000313" key="2">
    <source>
        <dbReference type="EMBL" id="KAA8907264.1"/>
    </source>
</evidence>
<comment type="caution">
    <text evidence="2">The sequence shown here is derived from an EMBL/GenBank/DDBJ whole genome shotgun (WGS) entry which is preliminary data.</text>
</comment>
<dbReference type="AlphaFoldDB" id="A0A642UXK6"/>
<keyword evidence="3" id="KW-1185">Reference proteome</keyword>
<dbReference type="Proteomes" id="UP000449547">
    <property type="component" value="Unassembled WGS sequence"/>
</dbReference>
<feature type="region of interest" description="Disordered" evidence="1">
    <location>
        <begin position="123"/>
        <end position="146"/>
    </location>
</feature>
<dbReference type="EMBL" id="SWFT01000026">
    <property type="protein sequence ID" value="KAA8907264.1"/>
    <property type="molecule type" value="Genomic_DNA"/>
</dbReference>
<organism evidence="2 3">
    <name type="scientific">Diutina rugosa</name>
    <name type="common">Yeast</name>
    <name type="synonym">Candida rugosa</name>
    <dbReference type="NCBI Taxonomy" id="5481"/>
    <lineage>
        <taxon>Eukaryota</taxon>
        <taxon>Fungi</taxon>
        <taxon>Dikarya</taxon>
        <taxon>Ascomycota</taxon>
        <taxon>Saccharomycotina</taxon>
        <taxon>Pichiomycetes</taxon>
        <taxon>Debaryomycetaceae</taxon>
        <taxon>Diutina</taxon>
    </lineage>
</organism>
<feature type="compositionally biased region" description="Basic residues" evidence="1">
    <location>
        <begin position="178"/>
        <end position="190"/>
    </location>
</feature>
<feature type="region of interest" description="Disordered" evidence="1">
    <location>
        <begin position="668"/>
        <end position="709"/>
    </location>
</feature>
<sequence>MDVASHLVPQNRRHHRSSHLSNPTSVSSVYSSLDTDRLFPSPKLPPSSFPSPLVPPMAPGSGHHGSSARSPRPAAAAKHADDFNQVPKRFSQFIIDQQNPHTTQKLDNLSLASFISVEVPDAKLASKSRPSPSSRSPMSSSAPQASVHNIGRDISDSMESQATIFSTRGSPHDASSSARRRPRLFQRRPRPQSVSVVDRSSSVDSPLSRRNAIRFKKGSVIYRMWLRMKKAFRALRCRLFTASTPANRSPSIQGRSRTLKRKYREKPRNPEVVEALRRGLSVSAPMNNPNLGQGTHRISSLNDDVKRAAGATTSHPTFPHTQSAQEVQRAQHAQQVEAEGRMRHLFNYIDQQQVSFSELQTRDREVDRKQLREMSSKHELSSVISIAEPSRKPHESPRQHVPKHVTNPKVSDTPEYAETSGGALKKQRKKLPFTQPPKTPTKTPNKTPSKTSTKTPTKSPKQKHSEQYQGQNDQHEQVPPTPPHKTTAQPPITERVISQKAKPAGKNPTDLSVLDAYYDPSSSSPEGKELVFEDEVDISTAHMVDLWRMYLKAVVTSRIKLRQEVNEFRQYMEDRQATPIFESNEISVSRQSSAKPDVASIQSAESTATLDSQSKHFSMNRRSMLGEMLEYDSADGESMISRQSTILSAREVGDYSLNRNYGTVVVRRRGSATGSNTSAATYPAVSSPSGSPMRRSRAVKNFKNVSIES</sequence>
<name>A0A642UXK6_DIURU</name>
<feature type="compositionally biased region" description="Low complexity" evidence="1">
    <location>
        <begin position="440"/>
        <end position="459"/>
    </location>
</feature>
<proteinExistence type="predicted"/>
<feature type="region of interest" description="Disordered" evidence="1">
    <location>
        <begin position="360"/>
        <end position="490"/>
    </location>
</feature>
<protein>
    <submittedName>
        <fullName evidence="2">Uncharacterized protein</fullName>
    </submittedName>
</protein>
<dbReference type="RefSeq" id="XP_034014573.1">
    <property type="nucleotide sequence ID" value="XM_034158848.1"/>
</dbReference>
<dbReference type="GeneID" id="54779237"/>
<feature type="compositionally biased region" description="Polar residues" evidence="1">
    <location>
        <begin position="164"/>
        <end position="177"/>
    </location>
</feature>
<gene>
    <name evidence="2" type="ORF">DIURU_000584</name>
</gene>
<dbReference type="OrthoDB" id="4087712at2759"/>